<evidence type="ECO:0000313" key="2">
    <source>
        <dbReference type="EMBL" id="RKO82707.1"/>
    </source>
</evidence>
<feature type="region of interest" description="Disordered" evidence="1">
    <location>
        <begin position="344"/>
        <end position="387"/>
    </location>
</feature>
<evidence type="ECO:0000313" key="3">
    <source>
        <dbReference type="Proteomes" id="UP000269721"/>
    </source>
</evidence>
<gene>
    <name evidence="2" type="ORF">BDK51DRAFT_50683</name>
</gene>
<proteinExistence type="predicted"/>
<keyword evidence="3" id="KW-1185">Reference proteome</keyword>
<name>A0A4V1IPD8_9FUNG</name>
<reference evidence="3" key="1">
    <citation type="journal article" date="2018" name="Nat. Microbiol.">
        <title>Leveraging single-cell genomics to expand the fungal tree of life.</title>
        <authorList>
            <person name="Ahrendt S.R."/>
            <person name="Quandt C.A."/>
            <person name="Ciobanu D."/>
            <person name="Clum A."/>
            <person name="Salamov A."/>
            <person name="Andreopoulos B."/>
            <person name="Cheng J.F."/>
            <person name="Woyke T."/>
            <person name="Pelin A."/>
            <person name="Henrissat B."/>
            <person name="Reynolds N.K."/>
            <person name="Benny G.L."/>
            <person name="Smith M.E."/>
            <person name="James T.Y."/>
            <person name="Grigoriev I.V."/>
        </authorList>
    </citation>
    <scope>NUCLEOTIDE SEQUENCE [LARGE SCALE GENOMIC DNA]</scope>
</reference>
<feature type="compositionally biased region" description="Polar residues" evidence="1">
    <location>
        <begin position="351"/>
        <end position="364"/>
    </location>
</feature>
<protein>
    <submittedName>
        <fullName evidence="2">Uncharacterized protein</fullName>
    </submittedName>
</protein>
<evidence type="ECO:0000256" key="1">
    <source>
        <dbReference type="SAM" id="MobiDB-lite"/>
    </source>
</evidence>
<sequence>MQLDPASRLVVFGCHQYESFHAVKDWQAETRYRGDGGHFMTPSGAAELEKHFVEEDIVLVFASILCFPSRRSHPFRWHRSTLPSSRMQTCKTSDAVYPWSEKELSLLLRDGGRGDFVPCSTGMQPPGDCHGICAEPSRFVKTQVVIPRGDWRRGHSMKWGSCSWKISEFRALRAACGSETSCTLKLLVVRFHYRADGGSSMTPLGWLVQEEDTSVFLTIFSSSLRSLLFDFIVVLPLRCCWDVDAIPDMWHRGDDLPPSFSILDLYSVGGTLYPVQPECKLEDRLESVCTASEGGPSRALSNYGAARPCTGFHDFARQKTFAFLKGGLTASDFRVALNGLSRVSETPAKKSPSTLLITPTGTSKKMQRRPASALPRGNAKKKRKVAP</sequence>
<accession>A0A4V1IPD8</accession>
<dbReference type="EMBL" id="ML002193">
    <property type="protein sequence ID" value="RKO82707.1"/>
    <property type="molecule type" value="Genomic_DNA"/>
</dbReference>
<dbReference type="Proteomes" id="UP000269721">
    <property type="component" value="Unassembled WGS sequence"/>
</dbReference>
<feature type="compositionally biased region" description="Basic residues" evidence="1">
    <location>
        <begin position="378"/>
        <end position="387"/>
    </location>
</feature>
<dbReference type="AlphaFoldDB" id="A0A4V1IPD8"/>
<organism evidence="2 3">
    <name type="scientific">Blyttiomyces helicus</name>
    <dbReference type="NCBI Taxonomy" id="388810"/>
    <lineage>
        <taxon>Eukaryota</taxon>
        <taxon>Fungi</taxon>
        <taxon>Fungi incertae sedis</taxon>
        <taxon>Chytridiomycota</taxon>
        <taxon>Chytridiomycota incertae sedis</taxon>
        <taxon>Chytridiomycetes</taxon>
        <taxon>Chytridiomycetes incertae sedis</taxon>
        <taxon>Blyttiomyces</taxon>
    </lineage>
</organism>